<keyword evidence="6" id="KW-1185">Reference proteome</keyword>
<keyword evidence="1" id="KW-0805">Transcription regulation</keyword>
<dbReference type="GO" id="GO:0043565">
    <property type="term" value="F:sequence-specific DNA binding"/>
    <property type="evidence" value="ECO:0007669"/>
    <property type="project" value="InterPro"/>
</dbReference>
<evidence type="ECO:0000313" key="5">
    <source>
        <dbReference type="EMBL" id="KRM12809.1"/>
    </source>
</evidence>
<organism evidence="5 6">
    <name type="scientific">Paucilactobacillus suebicus DSM 5007 = KCTC 3549</name>
    <dbReference type="NCBI Taxonomy" id="1423807"/>
    <lineage>
        <taxon>Bacteria</taxon>
        <taxon>Bacillati</taxon>
        <taxon>Bacillota</taxon>
        <taxon>Bacilli</taxon>
        <taxon>Lactobacillales</taxon>
        <taxon>Lactobacillaceae</taxon>
        <taxon>Paucilactobacillus</taxon>
    </lineage>
</organism>
<dbReference type="EMBL" id="AZGF01000005">
    <property type="protein sequence ID" value="KRM12809.1"/>
    <property type="molecule type" value="Genomic_DNA"/>
</dbReference>
<dbReference type="PROSITE" id="PS01124">
    <property type="entry name" value="HTH_ARAC_FAMILY_2"/>
    <property type="match status" value="1"/>
</dbReference>
<dbReference type="SMART" id="SM00342">
    <property type="entry name" value="HTH_ARAC"/>
    <property type="match status" value="1"/>
</dbReference>
<dbReference type="STRING" id="1423807.FD16_GL001987"/>
<dbReference type="InterPro" id="IPR014710">
    <property type="entry name" value="RmlC-like_jellyroll"/>
</dbReference>
<dbReference type="GO" id="GO:0003700">
    <property type="term" value="F:DNA-binding transcription factor activity"/>
    <property type="evidence" value="ECO:0007669"/>
    <property type="project" value="InterPro"/>
</dbReference>
<dbReference type="OrthoDB" id="9813413at2"/>
<accession>A0A0R1WBC7</accession>
<evidence type="ECO:0000259" key="4">
    <source>
        <dbReference type="PROSITE" id="PS01124"/>
    </source>
</evidence>
<feature type="domain" description="HTH araC/xylS-type" evidence="4">
    <location>
        <begin position="175"/>
        <end position="282"/>
    </location>
</feature>
<dbReference type="PATRIC" id="fig|1423807.3.peg.2039"/>
<dbReference type="Pfam" id="PF12833">
    <property type="entry name" value="HTH_18"/>
    <property type="match status" value="1"/>
</dbReference>
<dbReference type="Gene3D" id="1.10.10.60">
    <property type="entry name" value="Homeodomain-like"/>
    <property type="match status" value="2"/>
</dbReference>
<gene>
    <name evidence="5" type="ORF">FD16_GL001987</name>
</gene>
<dbReference type="InterPro" id="IPR009057">
    <property type="entry name" value="Homeodomain-like_sf"/>
</dbReference>
<dbReference type="Pfam" id="PF02311">
    <property type="entry name" value="AraC_binding"/>
    <property type="match status" value="1"/>
</dbReference>
<evidence type="ECO:0000256" key="2">
    <source>
        <dbReference type="ARBA" id="ARBA00023125"/>
    </source>
</evidence>
<dbReference type="AlphaFoldDB" id="A0A0R1WBC7"/>
<dbReference type="InterPro" id="IPR003313">
    <property type="entry name" value="AraC-bd"/>
</dbReference>
<protein>
    <submittedName>
        <fullName evidence="5">AraC family transcriptional regulator</fullName>
    </submittedName>
</protein>
<reference evidence="5 6" key="1">
    <citation type="journal article" date="2015" name="Genome Announc.">
        <title>Expanding the biotechnology potential of lactobacilli through comparative genomics of 213 strains and associated genera.</title>
        <authorList>
            <person name="Sun Z."/>
            <person name="Harris H.M."/>
            <person name="McCann A."/>
            <person name="Guo C."/>
            <person name="Argimon S."/>
            <person name="Zhang W."/>
            <person name="Yang X."/>
            <person name="Jeffery I.B."/>
            <person name="Cooney J.C."/>
            <person name="Kagawa T.F."/>
            <person name="Liu W."/>
            <person name="Song Y."/>
            <person name="Salvetti E."/>
            <person name="Wrobel A."/>
            <person name="Rasinkangas P."/>
            <person name="Parkhill J."/>
            <person name="Rea M.C."/>
            <person name="O'Sullivan O."/>
            <person name="Ritari J."/>
            <person name="Douillard F.P."/>
            <person name="Paul Ross R."/>
            <person name="Yang R."/>
            <person name="Briner A.E."/>
            <person name="Felis G.E."/>
            <person name="de Vos W.M."/>
            <person name="Barrangou R."/>
            <person name="Klaenhammer T.R."/>
            <person name="Caufield P.W."/>
            <person name="Cui Y."/>
            <person name="Zhang H."/>
            <person name="O'Toole P.W."/>
        </authorList>
    </citation>
    <scope>NUCLEOTIDE SEQUENCE [LARGE SCALE GENOMIC DNA]</scope>
    <source>
        <strain evidence="5 6">DSM 5007</strain>
    </source>
</reference>
<dbReference type="InterPro" id="IPR037923">
    <property type="entry name" value="HTH-like"/>
</dbReference>
<dbReference type="PANTHER" id="PTHR43280:SF2">
    <property type="entry name" value="HTH-TYPE TRANSCRIPTIONAL REGULATOR EXSA"/>
    <property type="match status" value="1"/>
</dbReference>
<evidence type="ECO:0000256" key="3">
    <source>
        <dbReference type="ARBA" id="ARBA00023163"/>
    </source>
</evidence>
<keyword evidence="3" id="KW-0804">Transcription</keyword>
<dbReference type="SUPFAM" id="SSF46689">
    <property type="entry name" value="Homeodomain-like"/>
    <property type="match status" value="1"/>
</dbReference>
<dbReference type="PANTHER" id="PTHR43280">
    <property type="entry name" value="ARAC-FAMILY TRANSCRIPTIONAL REGULATOR"/>
    <property type="match status" value="1"/>
</dbReference>
<dbReference type="InterPro" id="IPR018062">
    <property type="entry name" value="HTH_AraC-typ_CS"/>
</dbReference>
<evidence type="ECO:0000256" key="1">
    <source>
        <dbReference type="ARBA" id="ARBA00023015"/>
    </source>
</evidence>
<comment type="caution">
    <text evidence="5">The sequence shown here is derived from an EMBL/GenBank/DDBJ whole genome shotgun (WGS) entry which is preliminary data.</text>
</comment>
<keyword evidence="2" id="KW-0238">DNA-binding</keyword>
<dbReference type="Gene3D" id="2.60.120.10">
    <property type="entry name" value="Jelly Rolls"/>
    <property type="match status" value="1"/>
</dbReference>
<dbReference type="eggNOG" id="COG2207">
    <property type="taxonomic scope" value="Bacteria"/>
</dbReference>
<dbReference type="PROSITE" id="PS00041">
    <property type="entry name" value="HTH_ARAC_FAMILY_1"/>
    <property type="match status" value="1"/>
</dbReference>
<dbReference type="eggNOG" id="COG0662">
    <property type="taxonomic scope" value="Bacteria"/>
</dbReference>
<dbReference type="InterPro" id="IPR020449">
    <property type="entry name" value="Tscrpt_reg_AraC-type_HTH"/>
</dbReference>
<name>A0A0R1WBC7_9LACO</name>
<dbReference type="Proteomes" id="UP000051820">
    <property type="component" value="Unassembled WGS sequence"/>
</dbReference>
<sequence>MERMPLINTQFTLFGGHKETVNPGWHWKPESHLAFELMYIIEGTQHTISEIGDMDVHAGEFIIIPYGIRHNNFVLGNQPMTYFAVHFNLDDSTLKYMLTRRYANHIITPADQEYDGLKTHVLALIKLFKRDYNLSDKLNIQVTMINLIMFLVTTIQKNPNFSLKQANLDQFLLCQKIAGDIKNRLDDQIYYSDHPTRMSLSGIISSYNISQSYALEIFKKYYSQSPQAYLISLKLEAAKNLLRQPKTQVSEVAERLAYSDPSHFSREFKKHFNMTPKEYVRTQN</sequence>
<dbReference type="PRINTS" id="PR00032">
    <property type="entry name" value="HTHARAC"/>
</dbReference>
<dbReference type="InterPro" id="IPR018060">
    <property type="entry name" value="HTH_AraC"/>
</dbReference>
<dbReference type="RefSeq" id="WP_010621928.1">
    <property type="nucleotide sequence ID" value="NZ_AZGF01000005.1"/>
</dbReference>
<dbReference type="SUPFAM" id="SSF51215">
    <property type="entry name" value="Regulatory protein AraC"/>
    <property type="match status" value="1"/>
</dbReference>
<evidence type="ECO:0000313" key="6">
    <source>
        <dbReference type="Proteomes" id="UP000051820"/>
    </source>
</evidence>
<proteinExistence type="predicted"/>